<dbReference type="Pfam" id="PF00271">
    <property type="entry name" value="Helicase_C"/>
    <property type="match status" value="1"/>
</dbReference>
<accession>A0A8X7WZF8</accession>
<dbReference type="InterPro" id="IPR038718">
    <property type="entry name" value="SNF2-like_sf"/>
</dbReference>
<evidence type="ECO:0000256" key="3">
    <source>
        <dbReference type="SAM" id="MobiDB-lite"/>
    </source>
</evidence>
<dbReference type="PANTHER" id="PTHR45629">
    <property type="entry name" value="SNF2/RAD54 FAMILY MEMBER"/>
    <property type="match status" value="1"/>
</dbReference>
<evidence type="ECO:0000313" key="7">
    <source>
        <dbReference type="Proteomes" id="UP000886611"/>
    </source>
</evidence>
<keyword evidence="2" id="KW-0067">ATP-binding</keyword>
<feature type="domain" description="Helicase C-terminal" evidence="5">
    <location>
        <begin position="384"/>
        <end position="536"/>
    </location>
</feature>
<organism evidence="6 7">
    <name type="scientific">Polypterus senegalus</name>
    <name type="common">Senegal bichir</name>
    <dbReference type="NCBI Taxonomy" id="55291"/>
    <lineage>
        <taxon>Eukaryota</taxon>
        <taxon>Metazoa</taxon>
        <taxon>Chordata</taxon>
        <taxon>Craniata</taxon>
        <taxon>Vertebrata</taxon>
        <taxon>Euteleostomi</taxon>
        <taxon>Actinopterygii</taxon>
        <taxon>Polypteriformes</taxon>
        <taxon>Polypteridae</taxon>
        <taxon>Polypterus</taxon>
    </lineage>
</organism>
<dbReference type="GO" id="GO:0015616">
    <property type="term" value="F:DNA translocase activity"/>
    <property type="evidence" value="ECO:0007669"/>
    <property type="project" value="TreeGrafter"/>
</dbReference>
<dbReference type="PANTHER" id="PTHR45629:SF7">
    <property type="entry name" value="DNA EXCISION REPAIR PROTEIN ERCC-6-RELATED"/>
    <property type="match status" value="1"/>
</dbReference>
<evidence type="ECO:0000256" key="2">
    <source>
        <dbReference type="ARBA" id="ARBA00022806"/>
    </source>
</evidence>
<dbReference type="GO" id="GO:0004386">
    <property type="term" value="F:helicase activity"/>
    <property type="evidence" value="ECO:0007669"/>
    <property type="project" value="UniProtKB-KW"/>
</dbReference>
<dbReference type="InterPro" id="IPR014001">
    <property type="entry name" value="Helicase_ATP-bd"/>
</dbReference>
<dbReference type="InterPro" id="IPR001650">
    <property type="entry name" value="Helicase_C-like"/>
</dbReference>
<keyword evidence="7" id="KW-1185">Reference proteome</keyword>
<dbReference type="GO" id="GO:0005524">
    <property type="term" value="F:ATP binding"/>
    <property type="evidence" value="ECO:0007669"/>
    <property type="project" value="InterPro"/>
</dbReference>
<feature type="compositionally biased region" description="Polar residues" evidence="3">
    <location>
        <begin position="1"/>
        <end position="18"/>
    </location>
</feature>
<evidence type="ECO:0000256" key="1">
    <source>
        <dbReference type="ARBA" id="ARBA00022801"/>
    </source>
</evidence>
<dbReference type="InterPro" id="IPR049730">
    <property type="entry name" value="SNF2/RAD54-like_C"/>
</dbReference>
<dbReference type="SUPFAM" id="SSF52540">
    <property type="entry name" value="P-loop containing nucleoside triphosphate hydrolases"/>
    <property type="match status" value="2"/>
</dbReference>
<feature type="compositionally biased region" description="Polar residues" evidence="3">
    <location>
        <begin position="782"/>
        <end position="801"/>
    </location>
</feature>
<dbReference type="GO" id="GO:0016787">
    <property type="term" value="F:hydrolase activity"/>
    <property type="evidence" value="ECO:0007669"/>
    <property type="project" value="UniProtKB-KW"/>
</dbReference>
<feature type="region of interest" description="Disordered" evidence="3">
    <location>
        <begin position="782"/>
        <end position="818"/>
    </location>
</feature>
<dbReference type="Proteomes" id="UP000886611">
    <property type="component" value="Unassembled WGS sequence"/>
</dbReference>
<dbReference type="OrthoDB" id="413460at2759"/>
<dbReference type="Pfam" id="PF00176">
    <property type="entry name" value="SNF2-rel_dom"/>
    <property type="match status" value="1"/>
</dbReference>
<protein>
    <submittedName>
        <fullName evidence="6">ERC6L protein</fullName>
    </submittedName>
</protein>
<feature type="domain" description="Helicase ATP-binding" evidence="4">
    <location>
        <begin position="60"/>
        <end position="227"/>
    </location>
</feature>
<dbReference type="PROSITE" id="PS51194">
    <property type="entry name" value="HELICASE_CTER"/>
    <property type="match status" value="1"/>
</dbReference>
<dbReference type="SMART" id="SM00487">
    <property type="entry name" value="DEXDc"/>
    <property type="match status" value="1"/>
</dbReference>
<dbReference type="InterPro" id="IPR027417">
    <property type="entry name" value="P-loop_NTPase"/>
</dbReference>
<keyword evidence="1" id="KW-0378">Hydrolase</keyword>
<dbReference type="CDD" id="cd18793">
    <property type="entry name" value="SF2_C_SNF"/>
    <property type="match status" value="1"/>
</dbReference>
<sequence>MMDTAGTLQGQGKKITSYQDDDEEEECEEFEGVLNSSLMLYKEIHDKLYKYQKEGLAFLYSLHKNRKGGILADDMGLGKTVQILSFLSGMFDMDLIKTVLLVVPVSLISNWMEEVRKWTPGMHVKVFHTSSRSLEENLKTIQENGDVLITTYQMLVNRLEMLSHHRSKDFIWDIVIFDEAHKLKKPANKTTKAASVIPSKTRILLTGTPVQNNLQEMWALFSVACQGAILGSYKSFKRLYETPITKGRMKDASTSEKALGFKISENLMEIIKPYYLRRTKLDIGKEFHDSQNKENCPPNSLPHLPEKSDLVVWLYLSPLQERIYRDILSSEKIKNILLSSACPLTELTMLKSLCDHPRLLSVNGSLALSDSYNSLIQESRKLAFLVALLEKLCSDGHRTLVFCRSCKMLNIIEKVLKAKNFNFLRIDGTVKQIELRNRRVSMFQTKSDYSIMLLTTQVGGVGLNLTAANRVVIFDPSWNPATDAQAIDRVYRIGQEKNVIVYRLITCGTVEEKVFRRQVFKNSLIRQVTGDEKDPFRHFTHEQLKDVFTLGNTELSLTQIQLQSMSITQSTRNAELEEHIAFLQSLDIFGISHTNLVFSMAQEGIWDTADGEKISLKVQKAQKTLESESLQQECGVGRLSLERGVGRNHQVSSTKEMKRPKSSYIRSSSCGLHYLAMTEGNSDGDRNFNHGTDEELDPENGDGISCSCSSLTVSEPLSTSSYLSYVDTTEEHSEINLQNQLYPQSKNTPEPTNSTDHLFKMIEGRSESNMKINSVMVEEPCVNSTPHSFHETPSTETLNRSSDLHMTEMTGESSDRKKSSSAKAELYFKCANNESHSVFSVASANTSSRSSDPHVVDVIRERNENDVKVSSEMVEESSLKSHSVISKWGLNTTFTESPNSSPNLHFFHVIESSKCDTKIGSGTDNSHPENVARTPCTLLDTSAKIPRNSAGLPYIGAIEGNSENISSVLEEKSHIQNVDNKPCSWVEGTLTEVLSSSSVLHYAGTKKQNSGDKKIRSIIPEKSFLQIVDSTPHNRSETTSTETQSNLPNIYSFQKKGGSSENEMKISNVTMEESDLQNFSTTPTIAVHQLNCFDTTSADPLGKSFHTFFVDVIQGSAHSNQKMTDITPENSCLQNVDSTIDSRLNCVSTELPSSSSGLHYDGVLGRKSDMTSRNATGERSRPLFVDSIPHNLFKTTLAETPSRSPSLHLVATIGDCSESEKLCSVTGEKVNLQNVICPGICFSPSAAKILSDSSDLHLVGIERETSESARKISILPLKESDPQNVSSMQQSEFNTVSSNVPAGTTSCCESGGPAFENILSSFNKLIIKNNETAAPTTTQNEQQNFGLSGMQDDENSIISPTFCNDSFSLENKRLSYQLFPNYQDFSIVLTSTPRPEVASGTRQSEVFPKGHFLLEDSTAIDDSTQGCSIDLSCDRDLQKVSGDKLTLLDYSATSKCIYKLADKMFPYNTGSPKFSDSEIQQKQERHFCDNAENDNEKRNKTPLGFKHHDSLFRSQPSCSDLKWESNLESPASSSSNFTKSKRDFEEGFNSDVPCGFHLILDETQPAGRQTENVLQSDTFHNFLASAQGVHQEGVSDIEDISMQHTSKLRLPLQHIVSVNSFEEKQQQPKKEKERSFCLKPEDDITGTEIPTSLHKHYETDSSLDKISEAPCEQEGASLFNSTRTLAKNQFNLQSNHESKLGIPKRCLIM</sequence>
<dbReference type="Gene3D" id="3.40.50.300">
    <property type="entry name" value="P-loop containing nucleotide triphosphate hydrolases"/>
    <property type="match status" value="1"/>
</dbReference>
<proteinExistence type="predicted"/>
<keyword evidence="2" id="KW-0347">Helicase</keyword>
<feature type="non-terminal residue" evidence="6">
    <location>
        <position position="1709"/>
    </location>
</feature>
<dbReference type="EMBL" id="JAATIS010005997">
    <property type="protein sequence ID" value="KAG2458685.1"/>
    <property type="molecule type" value="Genomic_DNA"/>
</dbReference>
<dbReference type="InterPro" id="IPR050496">
    <property type="entry name" value="SNF2_RAD54_helicase_repair"/>
</dbReference>
<dbReference type="InterPro" id="IPR000330">
    <property type="entry name" value="SNF2_N"/>
</dbReference>
<evidence type="ECO:0000259" key="5">
    <source>
        <dbReference type="PROSITE" id="PS51194"/>
    </source>
</evidence>
<gene>
    <name evidence="6" type="primary">Ercc6l_1</name>
    <name evidence="6" type="ORF">GTO96_0006660</name>
</gene>
<evidence type="ECO:0000313" key="6">
    <source>
        <dbReference type="EMBL" id="KAG2458685.1"/>
    </source>
</evidence>
<feature type="region of interest" description="Disordered" evidence="3">
    <location>
        <begin position="1"/>
        <end position="22"/>
    </location>
</feature>
<dbReference type="PROSITE" id="PS51192">
    <property type="entry name" value="HELICASE_ATP_BIND_1"/>
    <property type="match status" value="1"/>
</dbReference>
<dbReference type="Gene3D" id="3.40.50.10810">
    <property type="entry name" value="Tandem AAA-ATPase domain"/>
    <property type="match status" value="1"/>
</dbReference>
<dbReference type="FunFam" id="3.40.50.10810:FF:000094">
    <property type="entry name" value="DNA excision repair protein ERCC-6"/>
    <property type="match status" value="1"/>
</dbReference>
<keyword evidence="2" id="KW-0547">Nucleotide-binding</keyword>
<name>A0A8X7WZF8_POLSE</name>
<evidence type="ECO:0000259" key="4">
    <source>
        <dbReference type="PROSITE" id="PS51192"/>
    </source>
</evidence>
<feature type="non-terminal residue" evidence="6">
    <location>
        <position position="1"/>
    </location>
</feature>
<reference evidence="6 7" key="1">
    <citation type="journal article" date="2021" name="Cell">
        <title>Tracing the genetic footprints of vertebrate landing in non-teleost ray-finned fishes.</title>
        <authorList>
            <person name="Bi X."/>
            <person name="Wang K."/>
            <person name="Yang L."/>
            <person name="Pan H."/>
            <person name="Jiang H."/>
            <person name="Wei Q."/>
            <person name="Fang M."/>
            <person name="Yu H."/>
            <person name="Zhu C."/>
            <person name="Cai Y."/>
            <person name="He Y."/>
            <person name="Gan X."/>
            <person name="Zeng H."/>
            <person name="Yu D."/>
            <person name="Zhu Y."/>
            <person name="Jiang H."/>
            <person name="Qiu Q."/>
            <person name="Yang H."/>
            <person name="Zhang Y.E."/>
            <person name="Wang W."/>
            <person name="Zhu M."/>
            <person name="He S."/>
            <person name="Zhang G."/>
        </authorList>
    </citation>
    <scope>NUCLEOTIDE SEQUENCE [LARGE SCALE GENOMIC DNA]</scope>
    <source>
        <strain evidence="6">Bchr_013</strain>
    </source>
</reference>
<comment type="caution">
    <text evidence="6">The sequence shown here is derived from an EMBL/GenBank/DDBJ whole genome shotgun (WGS) entry which is preliminary data.</text>
</comment>
<dbReference type="SMART" id="SM00490">
    <property type="entry name" value="HELICc"/>
    <property type="match status" value="1"/>
</dbReference>